<dbReference type="InterPro" id="IPR036465">
    <property type="entry name" value="vWFA_dom_sf"/>
</dbReference>
<gene>
    <name evidence="6" type="primary">LOC110989553</name>
</gene>
<dbReference type="OMA" id="NTHPYLS"/>
<dbReference type="SUPFAM" id="SSF103190">
    <property type="entry name" value="Sensory domain-like"/>
    <property type="match status" value="1"/>
</dbReference>
<dbReference type="Gene3D" id="3.30.450.20">
    <property type="entry name" value="PAS domain"/>
    <property type="match status" value="2"/>
</dbReference>
<organism evidence="5 6">
    <name type="scientific">Acanthaster planci</name>
    <name type="common">Crown-of-thorns starfish</name>
    <dbReference type="NCBI Taxonomy" id="133434"/>
    <lineage>
        <taxon>Eukaryota</taxon>
        <taxon>Metazoa</taxon>
        <taxon>Echinodermata</taxon>
        <taxon>Eleutherozoa</taxon>
        <taxon>Asterozoa</taxon>
        <taxon>Asteroidea</taxon>
        <taxon>Valvatacea</taxon>
        <taxon>Valvatida</taxon>
        <taxon>Acanthasteridae</taxon>
        <taxon>Acanthaster</taxon>
    </lineage>
</organism>
<evidence type="ECO:0000256" key="2">
    <source>
        <dbReference type="SAM" id="Phobius"/>
    </source>
</evidence>
<feature type="compositionally biased region" description="Acidic residues" evidence="1">
    <location>
        <begin position="1201"/>
        <end position="1210"/>
    </location>
</feature>
<feature type="chain" id="PRO_5034875678" evidence="3">
    <location>
        <begin position="28"/>
        <end position="1360"/>
    </location>
</feature>
<accession>A0A8B7ZX97</accession>
<dbReference type="GeneID" id="110989553"/>
<feature type="region of interest" description="Disordered" evidence="1">
    <location>
        <begin position="1181"/>
        <end position="1221"/>
    </location>
</feature>
<keyword evidence="2" id="KW-0812">Transmembrane</keyword>
<dbReference type="InterPro" id="IPR029151">
    <property type="entry name" value="Sensor-like_sf"/>
</dbReference>
<dbReference type="GO" id="GO:0005245">
    <property type="term" value="F:voltage-gated calcium channel activity"/>
    <property type="evidence" value="ECO:0007669"/>
    <property type="project" value="TreeGrafter"/>
</dbReference>
<dbReference type="CDD" id="cd00198">
    <property type="entry name" value="vWFA"/>
    <property type="match status" value="1"/>
</dbReference>
<dbReference type="Proteomes" id="UP000694845">
    <property type="component" value="Unplaced"/>
</dbReference>
<evidence type="ECO:0000256" key="1">
    <source>
        <dbReference type="SAM" id="MobiDB-lite"/>
    </source>
</evidence>
<keyword evidence="2" id="KW-0472">Membrane</keyword>
<evidence type="ECO:0000313" key="6">
    <source>
        <dbReference type="RefSeq" id="XP_022109722.1"/>
    </source>
</evidence>
<dbReference type="FunFam" id="3.30.450.20:FF:000024">
    <property type="entry name" value="VWFA and cache domain-containing protein 1"/>
    <property type="match status" value="1"/>
</dbReference>
<name>A0A8B7ZX97_ACAPL</name>
<dbReference type="InterPro" id="IPR002035">
    <property type="entry name" value="VWF_A"/>
</dbReference>
<reference evidence="6" key="1">
    <citation type="submission" date="2025-08" db="UniProtKB">
        <authorList>
            <consortium name="RefSeq"/>
        </authorList>
    </citation>
    <scope>IDENTIFICATION</scope>
</reference>
<dbReference type="PANTHER" id="PTHR10166:SF68">
    <property type="entry name" value="VWFA AND CACHE DOMAIN-CONTAINING PROTEIN 1"/>
    <property type="match status" value="1"/>
</dbReference>
<feature type="region of interest" description="Disordered" evidence="1">
    <location>
        <begin position="36"/>
        <end position="56"/>
    </location>
</feature>
<evidence type="ECO:0000259" key="4">
    <source>
        <dbReference type="PROSITE" id="PS50234"/>
    </source>
</evidence>
<evidence type="ECO:0000256" key="3">
    <source>
        <dbReference type="SAM" id="SignalP"/>
    </source>
</evidence>
<dbReference type="SUPFAM" id="SSF53300">
    <property type="entry name" value="vWA-like"/>
    <property type="match status" value="1"/>
</dbReference>
<dbReference type="Gene3D" id="3.40.50.410">
    <property type="entry name" value="von Willebrand factor, type A domain"/>
    <property type="match status" value="1"/>
</dbReference>
<feature type="transmembrane region" description="Helical" evidence="2">
    <location>
        <begin position="1150"/>
        <end position="1171"/>
    </location>
</feature>
<keyword evidence="2" id="KW-1133">Transmembrane helix</keyword>
<dbReference type="RefSeq" id="XP_022109722.1">
    <property type="nucleotide sequence ID" value="XM_022254030.1"/>
</dbReference>
<evidence type="ECO:0000313" key="5">
    <source>
        <dbReference type="Proteomes" id="UP000694845"/>
    </source>
</evidence>
<protein>
    <submittedName>
        <fullName evidence="6">VWFA and cache domain-containing protein 1-like</fullName>
    </submittedName>
</protein>
<dbReference type="PROSITE" id="PS50234">
    <property type="entry name" value="VWFA"/>
    <property type="match status" value="1"/>
</dbReference>
<feature type="signal peptide" evidence="3">
    <location>
        <begin position="1"/>
        <end position="27"/>
    </location>
</feature>
<feature type="region of interest" description="Disordered" evidence="1">
    <location>
        <begin position="1287"/>
        <end position="1340"/>
    </location>
</feature>
<dbReference type="KEGG" id="aplc:110989553"/>
<dbReference type="OrthoDB" id="10009339at2759"/>
<sequence>MATSPCGKARVIVLALGLVMFTHGVSSALEPHQNAYKAADSKSTRQRGGDKGLSKAQINFNNPDLLHELASSLYQPGEAAGSSKRNRGAGTEADLDRTLVRQANVLSGRVRYIVNAELGLNALQKAYDSLSYQDQQPDAQQGLDKLTSNIRVKLKKFLSLLNFDRVVVENLYRAHRSDPITAGHSCCQLPPKYFKYDSVFQTNISKEAACERVSPGTPSHAFNPVRNISQVFKRHQMANPTLKWQYFNSEDGVHVVFPSTSYTANHAHARRCKDSMDMRNEPIYSSTVRPQAKSVVILIDRGFSVSEASLQIARESAEVALASLSEKDQVGVLSVGSTVQTCQQDGCYDNHLATATMDTKEQLVQFIRTIKRDTGVTNHTQGLQKAFNLFQRSTMPQHPNNSVTDSVIVYFSAGHVSDTEGATQVINMVINENQRFNNRAIVMTYALVQEGVTGLEELAFLRDLAELDNGTSYQEIPRQNLPPKQKGVMTVLNQMSNLPSAVGRFYTILPLDTASKPVFSLPHFDLTGGGLIMSITQACYVSSRLVGIVGLDVNMVDLLEDITYFKEGDRSYAFIIDRKGLTIMHPSLARPIVASQPPLYADISHFEQSVDFDKVRQCMLRGESGTMQLQRFANESTLVNYTWRAVDNAPLTVCVVIEQQDFNLRHLKKMHVPAGQTLLYHRLDLLPSESSCMHLKQLATTDASTLMLSPSSFSSPFEHLSQHETKLVVQAYMAYLSDNTNLIANPGFKEMIKDDVSATSGLEKVWLTQFEKSNLNDYIVRRYLATTSGILRMYPGSRVDKSFDPSKRPWYKRAIAHPGRVTLSSPYLDMGGAGYIITLSHVVFQGRSDGTHEETDHVVGIMGIDFTIRYFYKVLLEIMPICKEENVRCFVMDDRGYLIAHPRLVEPASRGPVEQQHITHQEILVSNDILYHSHLVKKLRCNNYEDRTIQRYYSFNTSLVGVLSNLYHGEYCSKYRIVPVPGTNAFVGVVNDTCSEVTTFCPCSMYDRLCLNCNRMEQTECECPCECELELDHCHGTLQQGEDRNPSCSDKEENASLPVTDDSITKDLPQCLKYNCKKRKTFKDCFGVVDCEWCVAASTSQNKLRKLAAPYCATQRECFGGIVGAKSPYDDEIAIDSQTTPFEAHKGAQVGPVAGAFMGVIMALALVIYAYRHHVHNNAQRRRELAQNGSDASVRMSQGEGEGEGEEEAGNDNQPPAPGAFGHANILLAALNQPSPYHQRARYGIRVWRHRPGGTPSESDHGYSTMTPHEDSEYQYVEPEPILVHVEPDRHDIDPPPGTLRVKRPRSSAPTATLLDLSQGEGTPQGAGNLPPRLDPPPQTVIPTRRSLVKAQVHAMDTVC</sequence>
<proteinExistence type="predicted"/>
<dbReference type="CTD" id="57685"/>
<feature type="domain" description="VWFA" evidence="4">
    <location>
        <begin position="294"/>
        <end position="495"/>
    </location>
</feature>
<feature type="compositionally biased region" description="Basic and acidic residues" evidence="1">
    <location>
        <begin position="39"/>
        <end position="53"/>
    </location>
</feature>
<dbReference type="InterPro" id="IPR051173">
    <property type="entry name" value="Ca_channel_alpha-2/delta"/>
</dbReference>
<keyword evidence="3" id="KW-0732">Signal</keyword>
<dbReference type="PANTHER" id="PTHR10166">
    <property type="entry name" value="VOLTAGE-DEPENDENT CALCIUM CHANNEL SUBUNIT ALPHA-2/DELTA-RELATED"/>
    <property type="match status" value="1"/>
</dbReference>
<dbReference type="Pfam" id="PF13768">
    <property type="entry name" value="VWA_3"/>
    <property type="match status" value="1"/>
</dbReference>
<keyword evidence="5" id="KW-1185">Reference proteome</keyword>
<dbReference type="GO" id="GO:0005891">
    <property type="term" value="C:voltage-gated calcium channel complex"/>
    <property type="evidence" value="ECO:0007669"/>
    <property type="project" value="TreeGrafter"/>
</dbReference>